<dbReference type="GO" id="GO:0005524">
    <property type="term" value="F:ATP binding"/>
    <property type="evidence" value="ECO:0007669"/>
    <property type="project" value="UniProtKB-KW"/>
</dbReference>
<gene>
    <name evidence="5" type="ORF">IJ22_12420</name>
</gene>
<evidence type="ECO:0000313" key="5">
    <source>
        <dbReference type="EMBL" id="ALS21618.1"/>
    </source>
</evidence>
<dbReference type="NCBIfam" id="TIGR00368">
    <property type="entry name" value="YifB family Mg chelatase-like AAA ATPase"/>
    <property type="match status" value="1"/>
</dbReference>
<reference evidence="5 6" key="2">
    <citation type="journal article" date="2016" name="Genome Announc.">
        <title>Complete Genome Sequences of Two Interactive Moderate Thermophiles, Paenibacillus napthalenovorans 32O-Y and Paenibacillus sp. 32O-W.</title>
        <authorList>
            <person name="Butler R.R.III."/>
            <person name="Wang J."/>
            <person name="Stark B.C."/>
            <person name="Pombert J.F."/>
        </authorList>
    </citation>
    <scope>NUCLEOTIDE SEQUENCE [LARGE SCALE GENOMIC DNA]</scope>
    <source>
        <strain evidence="5 6">32O-Y</strain>
    </source>
</reference>
<reference evidence="6" key="1">
    <citation type="submission" date="2015-12" db="EMBL/GenBank/DDBJ databases">
        <title>Complete genome sequences of two moderately thermophilic Paenibacillus species.</title>
        <authorList>
            <person name="Butler R.III."/>
            <person name="Wang J."/>
            <person name="Stark B.C."/>
            <person name="Pombert J.-F."/>
        </authorList>
    </citation>
    <scope>NUCLEOTIDE SEQUENCE [LARGE SCALE GENOMIC DNA]</scope>
    <source>
        <strain evidence="6">32O-Y</strain>
    </source>
</reference>
<evidence type="ECO:0000256" key="2">
    <source>
        <dbReference type="ARBA" id="ARBA00022741"/>
    </source>
</evidence>
<comment type="similarity">
    <text evidence="1">Belongs to the Mg-chelatase subunits D/I family. ComM subfamily.</text>
</comment>
<dbReference type="InterPro" id="IPR001208">
    <property type="entry name" value="MCM_dom"/>
</dbReference>
<dbReference type="STRING" id="162209.IJ22_12420"/>
<protein>
    <submittedName>
        <fullName evidence="5">Fis family transcriptional regulator</fullName>
    </submittedName>
</protein>
<dbReference type="Pfam" id="PF01078">
    <property type="entry name" value="Mg_chelatase"/>
    <property type="match status" value="1"/>
</dbReference>
<dbReference type="InterPro" id="IPR020568">
    <property type="entry name" value="Ribosomal_Su5_D2-typ_SF"/>
</dbReference>
<evidence type="ECO:0000256" key="1">
    <source>
        <dbReference type="ARBA" id="ARBA00006354"/>
    </source>
</evidence>
<dbReference type="PRINTS" id="PR01657">
    <property type="entry name" value="MCMFAMILY"/>
</dbReference>
<keyword evidence="6" id="KW-1185">Reference proteome</keyword>
<dbReference type="EMBL" id="CP013652">
    <property type="protein sequence ID" value="ALS21618.1"/>
    <property type="molecule type" value="Genomic_DNA"/>
</dbReference>
<accession>A0A0U2KXP8</accession>
<dbReference type="InterPro" id="IPR014721">
    <property type="entry name" value="Ribsml_uS5_D2-typ_fold_subgr"/>
</dbReference>
<dbReference type="PATRIC" id="fig|162209.4.peg.1320"/>
<keyword evidence="3" id="KW-0067">ATP-binding</keyword>
<sequence>MKMMGKVFLFMYGKVISACLHGIDGKLVDVEVDLSNGLPQMTIVGLPDSAIKESMERVRAAIKNCGFTFPLQRITVNLAPADIRKEGSAFDLAIAAGILSTSGQLRQERIMKTLLIGELALDGSVRAIPGVLSMIASAKEHGITRVVLPEDNSEEARWFEGCEIVGIRHLSELVADPRDNGNSHPVHTANAIQSIDRSSQALHSKPLTAQEDYADVYGQQHAKRALMICAAGMHNVLLIGPPGTGKTMLAKRLPSIMPEMNEQESLDVTRIYSASGKFADRRQLVRERPFRMPHHTISAAGLIGGGGIPKPGEVSLAHRGVLFLDELPEFSRAALEVLRQPLEDRWVTIGRARAVYKFPAHVLLAASMNPCPCGFWGAGTEQQGCICSPVKVAHYRSKISGPLLDRIDLHVEVPRIEYKHLAPEQKQMTSTEMRTIVEHAHQIQLRRYHGSGVLFNSELSGKMLREHVRIDQATTKLLERSFEVLGLSVRAHDRILKIARTIADLEGKDDVLPEHAAEALQYRALDKKINPLTLLG</sequence>
<dbReference type="PANTHER" id="PTHR32039">
    <property type="entry name" value="MAGNESIUM-CHELATASE SUBUNIT CHLI"/>
    <property type="match status" value="1"/>
</dbReference>
<proteinExistence type="inferred from homology"/>
<dbReference type="InterPro" id="IPR000523">
    <property type="entry name" value="Mg_chelatse_chII-like_cat_dom"/>
</dbReference>
<dbReference type="PANTHER" id="PTHR32039:SF7">
    <property type="entry name" value="COMPETENCE PROTEIN COMM"/>
    <property type="match status" value="1"/>
</dbReference>
<dbReference type="InterPro" id="IPR027417">
    <property type="entry name" value="P-loop_NTPase"/>
</dbReference>
<dbReference type="Gene3D" id="3.30.230.10">
    <property type="match status" value="1"/>
</dbReference>
<dbReference type="InterPro" id="IPR045006">
    <property type="entry name" value="CHLI-like"/>
</dbReference>
<dbReference type="InterPro" id="IPR025158">
    <property type="entry name" value="Mg_chelat-rel_C"/>
</dbReference>
<keyword evidence="2" id="KW-0547">Nucleotide-binding</keyword>
<dbReference type="SUPFAM" id="SSF54211">
    <property type="entry name" value="Ribosomal protein S5 domain 2-like"/>
    <property type="match status" value="1"/>
</dbReference>
<dbReference type="AlphaFoldDB" id="A0A0U2KXP8"/>
<feature type="domain" description="AAA+ ATPase" evidence="4">
    <location>
        <begin position="232"/>
        <end position="417"/>
    </location>
</feature>
<name>A0A0U2KXP8_9BACL</name>
<dbReference type="CDD" id="cd00009">
    <property type="entry name" value="AAA"/>
    <property type="match status" value="1"/>
</dbReference>
<dbReference type="GO" id="GO:0003677">
    <property type="term" value="F:DNA binding"/>
    <property type="evidence" value="ECO:0007669"/>
    <property type="project" value="InterPro"/>
</dbReference>
<dbReference type="Pfam" id="PF13541">
    <property type="entry name" value="ChlI"/>
    <property type="match status" value="1"/>
</dbReference>
<evidence type="ECO:0000256" key="3">
    <source>
        <dbReference type="ARBA" id="ARBA00022840"/>
    </source>
</evidence>
<dbReference type="InterPro" id="IPR004482">
    <property type="entry name" value="Mg_chelat-rel"/>
</dbReference>
<dbReference type="Gene3D" id="3.40.50.300">
    <property type="entry name" value="P-loop containing nucleotide triphosphate hydrolases"/>
    <property type="match status" value="1"/>
</dbReference>
<dbReference type="Pfam" id="PF13335">
    <property type="entry name" value="Mg_chelatase_C"/>
    <property type="match status" value="1"/>
</dbReference>
<dbReference type="KEGG" id="pnp:IJ22_12420"/>
<dbReference type="InterPro" id="IPR003593">
    <property type="entry name" value="AAA+_ATPase"/>
</dbReference>
<evidence type="ECO:0000259" key="4">
    <source>
        <dbReference type="SMART" id="SM00382"/>
    </source>
</evidence>
<dbReference type="SUPFAM" id="SSF52540">
    <property type="entry name" value="P-loop containing nucleoside triphosphate hydrolases"/>
    <property type="match status" value="1"/>
</dbReference>
<evidence type="ECO:0000313" key="6">
    <source>
        <dbReference type="Proteomes" id="UP000061660"/>
    </source>
</evidence>
<organism evidence="5 6">
    <name type="scientific">Paenibacillus naphthalenovorans</name>
    <dbReference type="NCBI Taxonomy" id="162209"/>
    <lineage>
        <taxon>Bacteria</taxon>
        <taxon>Bacillati</taxon>
        <taxon>Bacillota</taxon>
        <taxon>Bacilli</taxon>
        <taxon>Bacillales</taxon>
        <taxon>Paenibacillaceae</taxon>
        <taxon>Paenibacillus</taxon>
    </lineage>
</organism>
<dbReference type="Proteomes" id="UP000061660">
    <property type="component" value="Chromosome"/>
</dbReference>
<dbReference type="SMART" id="SM00382">
    <property type="entry name" value="AAA"/>
    <property type="match status" value="1"/>
</dbReference>